<keyword evidence="1" id="KW-0472">Membrane</keyword>
<sequence length="58" mass="6451">MGIFLFWGAILSAFLLFIVSGKLIKELINKNYDIAHLYIAGGILSGFIMYVILVLCGR</sequence>
<protein>
    <submittedName>
        <fullName evidence="2">Uncharacterized protein</fullName>
    </submittedName>
</protein>
<dbReference type="EMBL" id="JACHGH010000001">
    <property type="protein sequence ID" value="MBB6451689.1"/>
    <property type="molecule type" value="Genomic_DNA"/>
</dbReference>
<organism evidence="2 3">
    <name type="scientific">Salirhabdus euzebyi</name>
    <dbReference type="NCBI Taxonomy" id="394506"/>
    <lineage>
        <taxon>Bacteria</taxon>
        <taxon>Bacillati</taxon>
        <taxon>Bacillota</taxon>
        <taxon>Bacilli</taxon>
        <taxon>Bacillales</taxon>
        <taxon>Bacillaceae</taxon>
        <taxon>Salirhabdus</taxon>
    </lineage>
</organism>
<dbReference type="AlphaFoldDB" id="A0A841PSA4"/>
<evidence type="ECO:0000313" key="2">
    <source>
        <dbReference type="EMBL" id="MBB6451689.1"/>
    </source>
</evidence>
<accession>A0A841PSA4</accession>
<reference evidence="2 3" key="1">
    <citation type="submission" date="2020-08" db="EMBL/GenBank/DDBJ databases">
        <title>Genomic Encyclopedia of Type Strains, Phase IV (KMG-IV): sequencing the most valuable type-strain genomes for metagenomic binning, comparative biology and taxonomic classification.</title>
        <authorList>
            <person name="Goeker M."/>
        </authorList>
    </citation>
    <scope>NUCLEOTIDE SEQUENCE [LARGE SCALE GENOMIC DNA]</scope>
    <source>
        <strain evidence="2 3">DSM 19612</strain>
    </source>
</reference>
<keyword evidence="3" id="KW-1185">Reference proteome</keyword>
<dbReference type="Proteomes" id="UP000581688">
    <property type="component" value="Unassembled WGS sequence"/>
</dbReference>
<keyword evidence="1" id="KW-0812">Transmembrane</keyword>
<evidence type="ECO:0000313" key="3">
    <source>
        <dbReference type="Proteomes" id="UP000581688"/>
    </source>
</evidence>
<name>A0A841PSA4_9BACI</name>
<comment type="caution">
    <text evidence="2">The sequence shown here is derived from an EMBL/GenBank/DDBJ whole genome shotgun (WGS) entry which is preliminary data.</text>
</comment>
<keyword evidence="1" id="KW-1133">Transmembrane helix</keyword>
<feature type="transmembrane region" description="Helical" evidence="1">
    <location>
        <begin position="37"/>
        <end position="56"/>
    </location>
</feature>
<dbReference type="RefSeq" id="WP_174496311.1">
    <property type="nucleotide sequence ID" value="NZ_CADDWK010000007.1"/>
</dbReference>
<gene>
    <name evidence="2" type="ORF">HNQ94_000110</name>
</gene>
<evidence type="ECO:0000256" key="1">
    <source>
        <dbReference type="SAM" id="Phobius"/>
    </source>
</evidence>
<proteinExistence type="predicted"/>